<dbReference type="EMBL" id="BGPR01000487">
    <property type="protein sequence ID" value="GBM22821.1"/>
    <property type="molecule type" value="Genomic_DNA"/>
</dbReference>
<reference evidence="2 3" key="1">
    <citation type="journal article" date="2019" name="Sci. Rep.">
        <title>Orb-weaving spider Araneus ventricosus genome elucidates the spidroin gene catalogue.</title>
        <authorList>
            <person name="Kono N."/>
            <person name="Nakamura H."/>
            <person name="Ohtoshi R."/>
            <person name="Moran D.A.P."/>
            <person name="Shinohara A."/>
            <person name="Yoshida Y."/>
            <person name="Fujiwara M."/>
            <person name="Mori M."/>
            <person name="Tomita M."/>
            <person name="Arakawa K."/>
        </authorList>
    </citation>
    <scope>NUCLEOTIDE SEQUENCE [LARGE SCALE GENOMIC DNA]</scope>
</reference>
<evidence type="ECO:0000256" key="1">
    <source>
        <dbReference type="SAM" id="MobiDB-lite"/>
    </source>
</evidence>
<gene>
    <name evidence="2" type="ORF">AVEN_226489_1</name>
</gene>
<evidence type="ECO:0000313" key="2">
    <source>
        <dbReference type="EMBL" id="GBM22821.1"/>
    </source>
</evidence>
<evidence type="ECO:0000313" key="3">
    <source>
        <dbReference type="Proteomes" id="UP000499080"/>
    </source>
</evidence>
<protein>
    <submittedName>
        <fullName evidence="2">Uncharacterized protein</fullName>
    </submittedName>
</protein>
<sequence>MHITTKRSQVKYRFVKEISWQLEEILTRQVNPQRRNHDTYVPWLSQKYFLVTHTESHTELESSNGRPYSTVAHVSQLKAWRSWNEDDDDSNKNSDDELGMQRLKRTVRKPVCYGDFRPGR</sequence>
<feature type="region of interest" description="Disordered" evidence="1">
    <location>
        <begin position="83"/>
        <end position="102"/>
    </location>
</feature>
<dbReference type="AlphaFoldDB" id="A0A4Y2E1H5"/>
<name>A0A4Y2E1H5_ARAVE</name>
<dbReference type="Proteomes" id="UP000499080">
    <property type="component" value="Unassembled WGS sequence"/>
</dbReference>
<proteinExistence type="predicted"/>
<comment type="caution">
    <text evidence="2">The sequence shown here is derived from an EMBL/GenBank/DDBJ whole genome shotgun (WGS) entry which is preliminary data.</text>
</comment>
<keyword evidence="3" id="KW-1185">Reference proteome</keyword>
<organism evidence="2 3">
    <name type="scientific">Araneus ventricosus</name>
    <name type="common">Orbweaver spider</name>
    <name type="synonym">Epeira ventricosa</name>
    <dbReference type="NCBI Taxonomy" id="182803"/>
    <lineage>
        <taxon>Eukaryota</taxon>
        <taxon>Metazoa</taxon>
        <taxon>Ecdysozoa</taxon>
        <taxon>Arthropoda</taxon>
        <taxon>Chelicerata</taxon>
        <taxon>Arachnida</taxon>
        <taxon>Araneae</taxon>
        <taxon>Araneomorphae</taxon>
        <taxon>Entelegynae</taxon>
        <taxon>Araneoidea</taxon>
        <taxon>Araneidae</taxon>
        <taxon>Araneus</taxon>
    </lineage>
</organism>
<accession>A0A4Y2E1H5</accession>